<protein>
    <submittedName>
        <fullName evidence="2">Uncharacterized protein</fullName>
    </submittedName>
</protein>
<evidence type="ECO:0000313" key="3">
    <source>
        <dbReference type="Proteomes" id="UP000006050"/>
    </source>
</evidence>
<dbReference type="STRING" id="866536.Belba_0088"/>
<evidence type="ECO:0000313" key="2">
    <source>
        <dbReference type="EMBL" id="AFL82759.1"/>
    </source>
</evidence>
<dbReference type="KEGG" id="bbd:Belba_0088"/>
<keyword evidence="1" id="KW-0472">Membrane</keyword>
<dbReference type="Proteomes" id="UP000006050">
    <property type="component" value="Chromosome"/>
</dbReference>
<sequence length="46" mass="5364">MINSIETYVFKPNSKAGFLEERFNLIGWIILLISILFLIIEISHIN</sequence>
<keyword evidence="1" id="KW-1133">Transmembrane helix</keyword>
<reference evidence="3" key="1">
    <citation type="submission" date="2012-06" db="EMBL/GenBank/DDBJ databases">
        <title>The complete genome of Belliella baltica DSM 15883.</title>
        <authorList>
            <person name="Lucas S."/>
            <person name="Copeland A."/>
            <person name="Lapidus A."/>
            <person name="Goodwin L."/>
            <person name="Pitluck S."/>
            <person name="Peters L."/>
            <person name="Mikhailova N."/>
            <person name="Davenport K."/>
            <person name="Kyrpides N."/>
            <person name="Mavromatis K."/>
            <person name="Pagani I."/>
            <person name="Ivanova N."/>
            <person name="Ovchinnikova G."/>
            <person name="Zeytun A."/>
            <person name="Detter J.C."/>
            <person name="Han C."/>
            <person name="Land M."/>
            <person name="Hauser L."/>
            <person name="Markowitz V."/>
            <person name="Cheng J.-F."/>
            <person name="Hugenholtz P."/>
            <person name="Woyke T."/>
            <person name="Wu D."/>
            <person name="Tindall B."/>
            <person name="Pomrenke H."/>
            <person name="Brambilla E."/>
            <person name="Klenk H.-P."/>
            <person name="Eisen J.A."/>
        </authorList>
    </citation>
    <scope>NUCLEOTIDE SEQUENCE [LARGE SCALE GENOMIC DNA]</scope>
    <source>
        <strain evidence="3">DSM 15883 / CIP 108006 / LMG 21964 / BA134</strain>
    </source>
</reference>
<name>I3Z0J1_BELBD</name>
<keyword evidence="3" id="KW-1185">Reference proteome</keyword>
<feature type="transmembrane region" description="Helical" evidence="1">
    <location>
        <begin position="25"/>
        <end position="45"/>
    </location>
</feature>
<accession>I3Z0J1</accession>
<dbReference type="HOGENOM" id="CLU_3180646_0_0_10"/>
<gene>
    <name evidence="2" type="ordered locus">Belba_0088</name>
</gene>
<dbReference type="AlphaFoldDB" id="I3Z0J1"/>
<proteinExistence type="predicted"/>
<keyword evidence="1" id="KW-0812">Transmembrane</keyword>
<organism evidence="2 3">
    <name type="scientific">Belliella baltica (strain DSM 15883 / CIP 108006 / LMG 21964 / BA134)</name>
    <dbReference type="NCBI Taxonomy" id="866536"/>
    <lineage>
        <taxon>Bacteria</taxon>
        <taxon>Pseudomonadati</taxon>
        <taxon>Bacteroidota</taxon>
        <taxon>Cytophagia</taxon>
        <taxon>Cytophagales</taxon>
        <taxon>Cyclobacteriaceae</taxon>
        <taxon>Belliella</taxon>
    </lineage>
</organism>
<evidence type="ECO:0000256" key="1">
    <source>
        <dbReference type="SAM" id="Phobius"/>
    </source>
</evidence>
<dbReference type="EMBL" id="CP003281">
    <property type="protein sequence ID" value="AFL82759.1"/>
    <property type="molecule type" value="Genomic_DNA"/>
</dbReference>